<dbReference type="PANTHER" id="PTHR15859:SF1">
    <property type="entry name" value="BTB DOMAIN-CONTAINING PROTEIN"/>
    <property type="match status" value="1"/>
</dbReference>
<dbReference type="PROSITE" id="PS50097">
    <property type="entry name" value="BTB"/>
    <property type="match status" value="1"/>
</dbReference>
<reference evidence="2 3" key="1">
    <citation type="submission" date="2017-03" db="EMBL/GenBank/DDBJ databases">
        <title>Genome Survey of Euroglyphus maynei.</title>
        <authorList>
            <person name="Arlian L.G."/>
            <person name="Morgan M.S."/>
            <person name="Rider S.D."/>
        </authorList>
    </citation>
    <scope>NUCLEOTIDE SEQUENCE [LARGE SCALE GENOMIC DNA]</scope>
    <source>
        <strain evidence="2">Arlian Lab</strain>
        <tissue evidence="2">Whole body</tissue>
    </source>
</reference>
<comment type="caution">
    <text evidence="2">The sequence shown here is derived from an EMBL/GenBank/DDBJ whole genome shotgun (WGS) entry which is preliminary data.</text>
</comment>
<dbReference type="InterPro" id="IPR036322">
    <property type="entry name" value="WD40_repeat_dom_sf"/>
</dbReference>
<dbReference type="InterPro" id="IPR000210">
    <property type="entry name" value="BTB/POZ_dom"/>
</dbReference>
<dbReference type="AlphaFoldDB" id="A0A1Y3B0H5"/>
<evidence type="ECO:0000259" key="1">
    <source>
        <dbReference type="PROSITE" id="PS50097"/>
    </source>
</evidence>
<keyword evidence="3" id="KW-1185">Reference proteome</keyword>
<organism evidence="2 3">
    <name type="scientific">Euroglyphus maynei</name>
    <name type="common">Mayne's house dust mite</name>
    <dbReference type="NCBI Taxonomy" id="6958"/>
    <lineage>
        <taxon>Eukaryota</taxon>
        <taxon>Metazoa</taxon>
        <taxon>Ecdysozoa</taxon>
        <taxon>Arthropoda</taxon>
        <taxon>Chelicerata</taxon>
        <taxon>Arachnida</taxon>
        <taxon>Acari</taxon>
        <taxon>Acariformes</taxon>
        <taxon>Sarcoptiformes</taxon>
        <taxon>Astigmata</taxon>
        <taxon>Psoroptidia</taxon>
        <taxon>Analgoidea</taxon>
        <taxon>Pyroglyphidae</taxon>
        <taxon>Pyroglyphinae</taxon>
        <taxon>Euroglyphus</taxon>
    </lineage>
</organism>
<dbReference type="PANTHER" id="PTHR15859">
    <property type="entry name" value="SETA BINDING PROTEIN 1"/>
    <property type="match status" value="1"/>
</dbReference>
<dbReference type="SUPFAM" id="SSF54695">
    <property type="entry name" value="POZ domain"/>
    <property type="match status" value="1"/>
</dbReference>
<feature type="domain" description="BTB" evidence="1">
    <location>
        <begin position="23"/>
        <end position="92"/>
    </location>
</feature>
<dbReference type="SMART" id="SM00225">
    <property type="entry name" value="BTB"/>
    <property type="match status" value="1"/>
</dbReference>
<dbReference type="InterPro" id="IPR015943">
    <property type="entry name" value="WD40/YVTN_repeat-like_dom_sf"/>
</dbReference>
<dbReference type="SUPFAM" id="SSF50978">
    <property type="entry name" value="WD40 repeat-like"/>
    <property type="match status" value="1"/>
</dbReference>
<evidence type="ECO:0000313" key="2">
    <source>
        <dbReference type="EMBL" id="OTF74300.1"/>
    </source>
</evidence>
<dbReference type="InterPro" id="IPR003131">
    <property type="entry name" value="T1-type_BTB"/>
</dbReference>
<dbReference type="InterPro" id="IPR011333">
    <property type="entry name" value="SKP1/BTB/POZ_sf"/>
</dbReference>
<gene>
    <name evidence="2" type="ORF">BLA29_003742</name>
</gene>
<dbReference type="GO" id="GO:0051260">
    <property type="term" value="P:protein homooligomerization"/>
    <property type="evidence" value="ECO:0007669"/>
    <property type="project" value="InterPro"/>
</dbReference>
<accession>A0A1Y3B0H5</accession>
<evidence type="ECO:0000313" key="3">
    <source>
        <dbReference type="Proteomes" id="UP000194236"/>
    </source>
</evidence>
<name>A0A1Y3B0H5_EURMA</name>
<dbReference type="EMBL" id="MUJZ01047752">
    <property type="protein sequence ID" value="OTF74300.1"/>
    <property type="molecule type" value="Genomic_DNA"/>
</dbReference>
<dbReference type="InterPro" id="IPR047876">
    <property type="entry name" value="SHKBP1/KCTD3"/>
</dbReference>
<dbReference type="Proteomes" id="UP000194236">
    <property type="component" value="Unassembled WGS sequence"/>
</dbReference>
<sequence length="555" mass="63941">MTANMEKKNKLGHFKKISVTIPEIINLNVGGRKFTTSKNTLCSISDTFFTAMLMGGIPSYRDDSGAIFIDRDPDLFSIILNYLRTNKLHNVNEHNIDSLMDEAKFYSITPLVKKLELRGNLLSTPTCVKQMIPFDRGLAVVFNHLIKFYFFSDNNGWKCGFDFEYHSGEIELVDFVLESSSVRQFLIAIYSKEISLWKNGDYLQHNNNQFNDPPHNNIDPYRPRRVPIEICSLFKFVEIGNYNLKNCRVDSLFFIRSQLVTLCTKKGRIGIWKNSRLFEQDLKENDDSVCVITAFNKTMMDYLFLCSNHGVIYLIDMQKLPFRLSDGDLLINEFYKDPDGEEITAISCLCSVCWRFNLHHCSHCPTEIAYGTKSGTVHILVQNPETQFQELQLFRTIQVHLSPIWKIMLDQEYLMTMCTKLHARTWSLVRFRGMISTQPGLKPQSNFAIRYSGHGLDTIHDIGPYGHQEGMKQVFVEIPYCDCNYANIIYASNGQKICTLESVDGSKITSVCGLSIDIRDRRFIFTGHENGNVQVWDLNPAMKRKIKENRPNEKS</sequence>
<dbReference type="OrthoDB" id="6409785at2759"/>
<protein>
    <recommendedName>
        <fullName evidence="1">BTB domain-containing protein</fullName>
    </recommendedName>
</protein>
<dbReference type="Pfam" id="PF02214">
    <property type="entry name" value="BTB_2"/>
    <property type="match status" value="1"/>
</dbReference>
<dbReference type="Gene3D" id="3.30.710.10">
    <property type="entry name" value="Potassium Channel Kv1.1, Chain A"/>
    <property type="match status" value="1"/>
</dbReference>
<feature type="non-terminal residue" evidence="2">
    <location>
        <position position="555"/>
    </location>
</feature>
<proteinExistence type="predicted"/>
<dbReference type="Gene3D" id="2.130.10.10">
    <property type="entry name" value="YVTN repeat-like/Quinoprotein amine dehydrogenase"/>
    <property type="match status" value="1"/>
</dbReference>